<proteinExistence type="predicted"/>
<dbReference type="RefSeq" id="WP_099089298.1">
    <property type="nucleotide sequence ID" value="NZ_CP093217.1"/>
</dbReference>
<dbReference type="GO" id="GO:0006629">
    <property type="term" value="P:lipid metabolic process"/>
    <property type="evidence" value="ECO:0007669"/>
    <property type="project" value="InterPro"/>
</dbReference>
<dbReference type="InterPro" id="IPR030395">
    <property type="entry name" value="GP_PDE_dom"/>
</dbReference>
<evidence type="ECO:0000313" key="2">
    <source>
        <dbReference type="EMBL" id="PHK50607.1"/>
    </source>
</evidence>
<dbReference type="GO" id="GO:0008081">
    <property type="term" value="F:phosphoric diester hydrolase activity"/>
    <property type="evidence" value="ECO:0007669"/>
    <property type="project" value="InterPro"/>
</dbReference>
<gene>
    <name evidence="2" type="ORF">BTJ66_01850</name>
</gene>
<dbReference type="Gene3D" id="3.20.20.190">
    <property type="entry name" value="Phosphatidylinositol (PI) phosphodiesterase"/>
    <property type="match status" value="1"/>
</dbReference>
<dbReference type="OrthoDB" id="384721at2"/>
<dbReference type="AlphaFoldDB" id="A0A2C6WT16"/>
<reference evidence="3" key="1">
    <citation type="submission" date="2017-10" db="EMBL/GenBank/DDBJ databases">
        <title>Staphylococcus edaphicus sp. nov., isolated in Antarctica, harbouring mecC gene and genomic islands essential in adaptation to extreme environment.</title>
        <authorList>
            <person name="Pantucek R."/>
            <person name="Sedlacek I."/>
            <person name="Indrakova A."/>
            <person name="Vrbovska V."/>
            <person name="Maslanova I."/>
            <person name="Kovarovic V."/>
            <person name="Svec P."/>
            <person name="Kralova S."/>
            <person name="Kristofova L."/>
            <person name="Keklakova J."/>
            <person name="Petras P."/>
            <person name="Doskar J."/>
        </authorList>
    </citation>
    <scope>NUCLEOTIDE SEQUENCE [LARGE SCALE GENOMIC DNA]</scope>
    <source>
        <strain evidence="3">CCM 5085</strain>
    </source>
</reference>
<accession>A0A2C6WT16</accession>
<feature type="domain" description="GP-PDE" evidence="1">
    <location>
        <begin position="46"/>
        <end position="302"/>
    </location>
</feature>
<organism evidence="2 3">
    <name type="scientific">Staphylococcus edaphicus</name>
    <dbReference type="NCBI Taxonomy" id="1955013"/>
    <lineage>
        <taxon>Bacteria</taxon>
        <taxon>Bacillati</taxon>
        <taxon>Bacillota</taxon>
        <taxon>Bacilli</taxon>
        <taxon>Bacillales</taxon>
        <taxon>Staphylococcaceae</taxon>
        <taxon>Staphylococcus</taxon>
    </lineage>
</organism>
<evidence type="ECO:0000259" key="1">
    <source>
        <dbReference type="PROSITE" id="PS51704"/>
    </source>
</evidence>
<dbReference type="Proteomes" id="UP000223828">
    <property type="component" value="Unassembled WGS sequence"/>
</dbReference>
<dbReference type="Pfam" id="PF03009">
    <property type="entry name" value="GDPD"/>
    <property type="match status" value="1"/>
</dbReference>
<dbReference type="PANTHER" id="PTHR46211:SF1">
    <property type="entry name" value="GLYCEROPHOSPHODIESTER PHOSPHODIESTERASE, CYTOPLASMIC"/>
    <property type="match status" value="1"/>
</dbReference>
<comment type="caution">
    <text evidence="2">The sequence shown here is derived from an EMBL/GenBank/DDBJ whole genome shotgun (WGS) entry which is preliminary data.</text>
</comment>
<evidence type="ECO:0000313" key="3">
    <source>
        <dbReference type="Proteomes" id="UP000223828"/>
    </source>
</evidence>
<dbReference type="EMBL" id="MRZN01000002">
    <property type="protein sequence ID" value="PHK50607.1"/>
    <property type="molecule type" value="Genomic_DNA"/>
</dbReference>
<name>A0A2C6WT16_9STAP</name>
<dbReference type="InterPro" id="IPR017946">
    <property type="entry name" value="PLC-like_Pdiesterase_TIM-brl"/>
</dbReference>
<dbReference type="PROSITE" id="PS51704">
    <property type="entry name" value="GP_PDE"/>
    <property type="match status" value="1"/>
</dbReference>
<dbReference type="SUPFAM" id="SSF51695">
    <property type="entry name" value="PLC-like phosphodiesterases"/>
    <property type="match status" value="1"/>
</dbReference>
<dbReference type="CDD" id="cd08561">
    <property type="entry name" value="GDPD_cytoplasmic_ScUgpQ2_like"/>
    <property type="match status" value="1"/>
</dbReference>
<sequence length="307" mass="34750">MAKFNKMIKGSFLGTVGLVGSLFFITKYKAQPRNQSIPPFFSKKAPYIFAHRGGMAVRPEHTKLAFDNAVTHDIDGFEIDVRLTKDHQLVVFHDATVDRTTNGSGKVAEHTLAELKQLDAAFQYIDINGVRPFRGHKDAKILSFDELLELYPKQLINVDLKDTPDNIEGQLAPEIIYNLIVAQQAQKRILVTSFHDKQIERFNLISQGTVAIGASQKEVAEGVLKFFTGLGHTFQPKANTFQMPVSFKGIKLTSPRFIQWLNERNIIPGYYGINNLDMMTDLIFYGAHTLVTDRPDLAQRFKQTHRK</sequence>
<protein>
    <submittedName>
        <fullName evidence="2">Glycerophosphodiester phosphodiesterase</fullName>
    </submittedName>
</protein>
<dbReference type="PANTHER" id="PTHR46211">
    <property type="entry name" value="GLYCEROPHOSPHORYL DIESTER PHOSPHODIESTERASE"/>
    <property type="match status" value="1"/>
</dbReference>